<organism evidence="2 3">
    <name type="scientific">Sphingobium wenxiniae (strain DSM 21828 / CGMCC 1.7748 / JZ-1)</name>
    <dbReference type="NCBI Taxonomy" id="595605"/>
    <lineage>
        <taxon>Bacteria</taxon>
        <taxon>Pseudomonadati</taxon>
        <taxon>Pseudomonadota</taxon>
        <taxon>Alphaproteobacteria</taxon>
        <taxon>Sphingomonadales</taxon>
        <taxon>Sphingomonadaceae</taxon>
        <taxon>Sphingobium</taxon>
    </lineage>
</organism>
<name>A0A562K4A9_SPHWJ</name>
<evidence type="ECO:0000256" key="1">
    <source>
        <dbReference type="SAM" id="SignalP"/>
    </source>
</evidence>
<dbReference type="EMBL" id="VLKK01000024">
    <property type="protein sequence ID" value="TWH90176.1"/>
    <property type="molecule type" value="Genomic_DNA"/>
</dbReference>
<accession>A0A562K4A9</accession>
<keyword evidence="1" id="KW-0732">Signal</keyword>
<protein>
    <submittedName>
        <fullName evidence="2">Uncharacterized protein</fullName>
    </submittedName>
</protein>
<sequence length="209" mass="22950">MTLFSALRPLAFCSLLLATPSIAAEQPPATDAATAEIPDGFVLAADETTLVHAASGLRFPAEFAGFTRLRERAFDPGGEYIAVGYDRPLGTGSDRIVVRIAVVHIEDMSAHDHYEIMRQSTMSHFSAPTLLSQGPTKIPNQRRLDAYRGTFTGMRDNQPWHFSLTTVNYGYWSGRMTAAYPESQAAEAQKQLGTLLAAIRLQQPKPPKR</sequence>
<comment type="caution">
    <text evidence="2">The sequence shown here is derived from an EMBL/GenBank/DDBJ whole genome shotgun (WGS) entry which is preliminary data.</text>
</comment>
<evidence type="ECO:0000313" key="2">
    <source>
        <dbReference type="EMBL" id="TWH90176.1"/>
    </source>
</evidence>
<keyword evidence="3" id="KW-1185">Reference proteome</keyword>
<reference evidence="2 3" key="1">
    <citation type="journal article" date="2015" name="Stand. Genomic Sci.">
        <title>Genomic Encyclopedia of Bacterial and Archaeal Type Strains, Phase III: the genomes of soil and plant-associated and newly described type strains.</title>
        <authorList>
            <person name="Whitman W.B."/>
            <person name="Woyke T."/>
            <person name="Klenk H.P."/>
            <person name="Zhou Y."/>
            <person name="Lilburn T.G."/>
            <person name="Beck B.J."/>
            <person name="De Vos P."/>
            <person name="Vandamme P."/>
            <person name="Eisen J.A."/>
            <person name="Garrity G."/>
            <person name="Hugenholtz P."/>
            <person name="Kyrpides N.C."/>
        </authorList>
    </citation>
    <scope>NUCLEOTIDE SEQUENCE [LARGE SCALE GENOMIC DNA]</scope>
    <source>
        <strain evidence="2 3">CGMCC 1.7748</strain>
    </source>
</reference>
<gene>
    <name evidence="2" type="ORF">IQ35_03649</name>
</gene>
<evidence type="ECO:0000313" key="3">
    <source>
        <dbReference type="Proteomes" id="UP000316624"/>
    </source>
</evidence>
<feature type="chain" id="PRO_5021975277" evidence="1">
    <location>
        <begin position="24"/>
        <end position="209"/>
    </location>
</feature>
<dbReference type="Proteomes" id="UP000316624">
    <property type="component" value="Unassembled WGS sequence"/>
</dbReference>
<feature type="signal peptide" evidence="1">
    <location>
        <begin position="1"/>
        <end position="23"/>
    </location>
</feature>
<proteinExistence type="predicted"/>
<dbReference type="AlphaFoldDB" id="A0A562K4A9"/>